<dbReference type="InterPro" id="IPR036291">
    <property type="entry name" value="NAD(P)-bd_dom_sf"/>
</dbReference>
<dbReference type="FunFam" id="3.40.50.720:FF:000084">
    <property type="entry name" value="Short-chain dehydrogenase reductase"/>
    <property type="match status" value="1"/>
</dbReference>
<gene>
    <name evidence="3" type="ORF">BGO89_04350</name>
</gene>
<dbReference type="PRINTS" id="PR00080">
    <property type="entry name" value="SDRFAMILY"/>
</dbReference>
<dbReference type="SMART" id="SM00822">
    <property type="entry name" value="PKS_KR"/>
    <property type="match status" value="1"/>
</dbReference>
<dbReference type="PROSITE" id="PS00061">
    <property type="entry name" value="ADH_SHORT"/>
    <property type="match status" value="1"/>
</dbReference>
<sequence length="255" mass="27352">MQINKFERGLKDKVALVTGAAVGNGRAFCERLAEEGARIVIADIADATATADAVKAIGAEALCLRADVTRPKDVETMVAAAIERFGRIDILVHNVGHYSEEPFDLLSFEEWKRTLDVTLNSLFLTIRAVLPHMKREGFGRIITLSSDTVWLGTPYLTHYVTAKMGVIGLTRSLASEIGKYGITINTISVGLTATQRSADSSATSSTILEHILPSQAVHRADEPEDIANVVAFLALPASGIITGQTINVDGGVARH</sequence>
<dbReference type="PRINTS" id="PR00081">
    <property type="entry name" value="GDHRDH"/>
</dbReference>
<proteinExistence type="inferred from homology"/>
<evidence type="ECO:0000256" key="1">
    <source>
        <dbReference type="ARBA" id="ARBA00006484"/>
    </source>
</evidence>
<name>A0A1M3L5G8_9BACT</name>
<dbReference type="AlphaFoldDB" id="A0A1M3L5G8"/>
<dbReference type="Gene3D" id="3.40.50.720">
    <property type="entry name" value="NAD(P)-binding Rossmann-like Domain"/>
    <property type="match status" value="1"/>
</dbReference>
<dbReference type="PANTHER" id="PTHR42879">
    <property type="entry name" value="3-OXOACYL-(ACYL-CARRIER-PROTEIN) REDUCTASE"/>
    <property type="match status" value="1"/>
</dbReference>
<reference evidence="3 4" key="1">
    <citation type="submission" date="2016-09" db="EMBL/GenBank/DDBJ databases">
        <title>Genome-resolved meta-omics ties microbial dynamics to process performance in biotechnology for thiocyanate degradation.</title>
        <authorList>
            <person name="Kantor R.S."/>
            <person name="Huddy R.J."/>
            <person name="Iyer R."/>
            <person name="Thomas B.C."/>
            <person name="Brown C.T."/>
            <person name="Anantharaman K."/>
            <person name="Tringe S."/>
            <person name="Hettich R.L."/>
            <person name="Harrison S.T."/>
            <person name="Banfield J.F."/>
        </authorList>
    </citation>
    <scope>NUCLEOTIDE SEQUENCE [LARGE SCALE GENOMIC DNA]</scope>
    <source>
        <strain evidence="3">59-99</strain>
    </source>
</reference>
<organism evidence="3 4">
    <name type="scientific">Candidatus Kapaibacterium thiocyanatum</name>
    <dbReference type="NCBI Taxonomy" id="1895771"/>
    <lineage>
        <taxon>Bacteria</taxon>
        <taxon>Pseudomonadati</taxon>
        <taxon>Candidatus Kapaibacteriota</taxon>
        <taxon>Candidatus Kapaibacteriia</taxon>
        <taxon>Candidatus Kapaibacteriales</taxon>
        <taxon>Candidatus Kapaibacteriaceae</taxon>
        <taxon>Candidatus Kapaibacterium</taxon>
    </lineage>
</organism>
<feature type="domain" description="Ketoreductase" evidence="2">
    <location>
        <begin position="13"/>
        <end position="190"/>
    </location>
</feature>
<dbReference type="EMBL" id="MKVH01000003">
    <property type="protein sequence ID" value="OJX60801.1"/>
    <property type="molecule type" value="Genomic_DNA"/>
</dbReference>
<dbReference type="PANTHER" id="PTHR42879:SF2">
    <property type="entry name" value="3-OXOACYL-[ACYL-CARRIER-PROTEIN] REDUCTASE FABG"/>
    <property type="match status" value="1"/>
</dbReference>
<evidence type="ECO:0000313" key="4">
    <source>
        <dbReference type="Proteomes" id="UP000184233"/>
    </source>
</evidence>
<dbReference type="InterPro" id="IPR002347">
    <property type="entry name" value="SDR_fam"/>
</dbReference>
<dbReference type="InterPro" id="IPR057326">
    <property type="entry name" value="KR_dom"/>
</dbReference>
<comment type="caution">
    <text evidence="3">The sequence shown here is derived from an EMBL/GenBank/DDBJ whole genome shotgun (WGS) entry which is preliminary data.</text>
</comment>
<dbReference type="SUPFAM" id="SSF51735">
    <property type="entry name" value="NAD(P)-binding Rossmann-fold domains"/>
    <property type="match status" value="1"/>
</dbReference>
<dbReference type="Pfam" id="PF13561">
    <property type="entry name" value="adh_short_C2"/>
    <property type="match status" value="1"/>
</dbReference>
<dbReference type="GO" id="GO:0032787">
    <property type="term" value="P:monocarboxylic acid metabolic process"/>
    <property type="evidence" value="ECO:0007669"/>
    <property type="project" value="UniProtKB-ARBA"/>
</dbReference>
<dbReference type="CDD" id="cd05233">
    <property type="entry name" value="SDR_c"/>
    <property type="match status" value="1"/>
</dbReference>
<dbReference type="InterPro" id="IPR050259">
    <property type="entry name" value="SDR"/>
</dbReference>
<dbReference type="STRING" id="1895771.BGO89_04350"/>
<dbReference type="Proteomes" id="UP000184233">
    <property type="component" value="Unassembled WGS sequence"/>
</dbReference>
<dbReference type="InterPro" id="IPR020904">
    <property type="entry name" value="Sc_DH/Rdtase_CS"/>
</dbReference>
<protein>
    <recommendedName>
        <fullName evidence="2">Ketoreductase domain-containing protein</fullName>
    </recommendedName>
</protein>
<comment type="similarity">
    <text evidence="1">Belongs to the short-chain dehydrogenases/reductases (SDR) family.</text>
</comment>
<evidence type="ECO:0000313" key="3">
    <source>
        <dbReference type="EMBL" id="OJX60801.1"/>
    </source>
</evidence>
<accession>A0A1M3L5G8</accession>
<evidence type="ECO:0000259" key="2">
    <source>
        <dbReference type="SMART" id="SM00822"/>
    </source>
</evidence>